<sequence length="131" mass="13742">MTLMALVSETRRPSAFLTYVADVFGAVESGLTTELQRALIPRVGLAASEAEANAYDTAYGAAGAALRECVATPEDPAKRAAARNRLRDFLRTARQGGQAATDMSAHVNSITLNGTTAAPCEDALTALREIS</sequence>
<proteinExistence type="predicted"/>
<gene>
    <name evidence="1" type="ORF">MBEBAB_0541</name>
</gene>
<dbReference type="AlphaFoldDB" id="A0A8E0NAF7"/>
<organism evidence="1 2">
    <name type="scientific">Brevundimonas abyssalis TAR-001</name>
    <dbReference type="NCBI Taxonomy" id="1391729"/>
    <lineage>
        <taxon>Bacteria</taxon>
        <taxon>Pseudomonadati</taxon>
        <taxon>Pseudomonadota</taxon>
        <taxon>Alphaproteobacteria</taxon>
        <taxon>Caulobacterales</taxon>
        <taxon>Caulobacteraceae</taxon>
        <taxon>Brevundimonas</taxon>
    </lineage>
</organism>
<comment type="caution">
    <text evidence="1">The sequence shown here is derived from an EMBL/GenBank/DDBJ whole genome shotgun (WGS) entry which is preliminary data.</text>
</comment>
<name>A0A8E0NAF7_9CAUL</name>
<accession>A0A8E0NAF7</accession>
<dbReference type="EMBL" id="BATC01000005">
    <property type="protein sequence ID" value="GAD58291.1"/>
    <property type="molecule type" value="Genomic_DNA"/>
</dbReference>
<dbReference type="Proteomes" id="UP000016569">
    <property type="component" value="Unassembled WGS sequence"/>
</dbReference>
<evidence type="ECO:0000313" key="1">
    <source>
        <dbReference type="EMBL" id="GAD58291.1"/>
    </source>
</evidence>
<protein>
    <submittedName>
        <fullName evidence="1">Uncharacterized protein</fullName>
    </submittedName>
</protein>
<keyword evidence="2" id="KW-1185">Reference proteome</keyword>
<evidence type="ECO:0000313" key="2">
    <source>
        <dbReference type="Proteomes" id="UP000016569"/>
    </source>
</evidence>
<reference evidence="2" key="1">
    <citation type="journal article" date="2013" name="Genome Announc.">
        <title>Draft Genome Sequence of the Dimorphic Prosthecate Bacterium Brevundimonas abyssalis TAR-001T.</title>
        <authorList>
            <person name="Tsubouchi T."/>
            <person name="Nishi S."/>
            <person name="Usui K."/>
            <person name="Shimane Y."/>
            <person name="Takaki Y."/>
            <person name="Maruyama T."/>
            <person name="Hatada Y."/>
        </authorList>
    </citation>
    <scope>NUCLEOTIDE SEQUENCE [LARGE SCALE GENOMIC DNA]</scope>
    <source>
        <strain evidence="2">TAR-001</strain>
    </source>
</reference>